<protein>
    <submittedName>
        <fullName evidence="2">Nucleotidyltransferase domain-containing protein</fullName>
    </submittedName>
</protein>
<dbReference type="SUPFAM" id="SSF81301">
    <property type="entry name" value="Nucleotidyltransferase"/>
    <property type="match status" value="1"/>
</dbReference>
<dbReference type="InterPro" id="IPR043519">
    <property type="entry name" value="NT_sf"/>
</dbReference>
<sequence length="106" mass="12005">MMSDYLFEISKKLRKKFGDNIVKIILFGSYARGDYSAESDIDLLLVVKDDSIADIEDDIRKIIYSFIPAVGRLISVKIVGAEKYAKMKEINHSFIQSVEREGIVIG</sequence>
<dbReference type="AlphaFoldDB" id="A0A7C3YF36"/>
<dbReference type="InterPro" id="IPR002934">
    <property type="entry name" value="Polymerase_NTP_transf_dom"/>
</dbReference>
<dbReference type="CDD" id="cd05403">
    <property type="entry name" value="NT_KNTase_like"/>
    <property type="match status" value="1"/>
</dbReference>
<reference evidence="2" key="1">
    <citation type="journal article" date="2020" name="mSystems">
        <title>Genome- and Community-Level Interaction Insights into Carbon Utilization and Element Cycling Functions of Hydrothermarchaeota in Hydrothermal Sediment.</title>
        <authorList>
            <person name="Zhou Z."/>
            <person name="Liu Y."/>
            <person name="Xu W."/>
            <person name="Pan J."/>
            <person name="Luo Z.H."/>
            <person name="Li M."/>
        </authorList>
    </citation>
    <scope>NUCLEOTIDE SEQUENCE [LARGE SCALE GENOMIC DNA]</scope>
    <source>
        <strain evidence="2">SpSt-97</strain>
    </source>
</reference>
<comment type="caution">
    <text evidence="2">The sequence shown here is derived from an EMBL/GenBank/DDBJ whole genome shotgun (WGS) entry which is preliminary data.</text>
</comment>
<dbReference type="Gene3D" id="3.30.460.10">
    <property type="entry name" value="Beta Polymerase, domain 2"/>
    <property type="match status" value="1"/>
</dbReference>
<keyword evidence="2" id="KW-0808">Transferase</keyword>
<feature type="domain" description="Polymerase nucleotidyl transferase" evidence="1">
    <location>
        <begin position="8"/>
        <end position="80"/>
    </location>
</feature>
<dbReference type="GO" id="GO:0016779">
    <property type="term" value="F:nucleotidyltransferase activity"/>
    <property type="evidence" value="ECO:0007669"/>
    <property type="project" value="InterPro"/>
</dbReference>
<dbReference type="Pfam" id="PF01909">
    <property type="entry name" value="NTP_transf_2"/>
    <property type="match status" value="1"/>
</dbReference>
<proteinExistence type="predicted"/>
<gene>
    <name evidence="2" type="ORF">ENX77_02360</name>
</gene>
<name>A0A7C3YF36_9EURY</name>
<dbReference type="PANTHER" id="PTHR33933">
    <property type="entry name" value="NUCLEOTIDYLTRANSFERASE"/>
    <property type="match status" value="1"/>
</dbReference>
<organism evidence="2">
    <name type="scientific">Geoglobus ahangari</name>
    <dbReference type="NCBI Taxonomy" id="113653"/>
    <lineage>
        <taxon>Archaea</taxon>
        <taxon>Methanobacteriati</taxon>
        <taxon>Methanobacteriota</taxon>
        <taxon>Archaeoglobi</taxon>
        <taxon>Archaeoglobales</taxon>
        <taxon>Archaeoglobaceae</taxon>
        <taxon>Geoglobus</taxon>
    </lineage>
</organism>
<dbReference type="EMBL" id="DTPI01000014">
    <property type="protein sequence ID" value="HGE65960.1"/>
    <property type="molecule type" value="Genomic_DNA"/>
</dbReference>
<dbReference type="PANTHER" id="PTHR33933:SF1">
    <property type="entry name" value="PROTEIN ADENYLYLTRANSFERASE MNTA-RELATED"/>
    <property type="match status" value="1"/>
</dbReference>
<evidence type="ECO:0000259" key="1">
    <source>
        <dbReference type="Pfam" id="PF01909"/>
    </source>
</evidence>
<accession>A0A7C3YF36</accession>
<dbReference type="InterPro" id="IPR052548">
    <property type="entry name" value="Type_VII_TA_antitoxin"/>
</dbReference>
<evidence type="ECO:0000313" key="2">
    <source>
        <dbReference type="EMBL" id="HGE65960.1"/>
    </source>
</evidence>